<accession>A0A067EJU3</accession>
<protein>
    <submittedName>
        <fullName evidence="1">Uncharacterized protein</fullName>
    </submittedName>
</protein>
<dbReference type="AlphaFoldDB" id="A0A067EJU3"/>
<gene>
    <name evidence="1" type="ORF">CISIN_1g039807mg</name>
</gene>
<name>A0A067EJU3_CITSI</name>
<keyword evidence="2" id="KW-1185">Reference proteome</keyword>
<evidence type="ECO:0000313" key="1">
    <source>
        <dbReference type="EMBL" id="KDO51492.1"/>
    </source>
</evidence>
<proteinExistence type="predicted"/>
<reference evidence="1 2" key="1">
    <citation type="submission" date="2014-04" db="EMBL/GenBank/DDBJ databases">
        <authorList>
            <consortium name="International Citrus Genome Consortium"/>
            <person name="Gmitter F."/>
            <person name="Chen C."/>
            <person name="Farmerie W."/>
            <person name="Harkins T."/>
            <person name="Desany B."/>
            <person name="Mohiuddin M."/>
            <person name="Kodira C."/>
            <person name="Borodovsky M."/>
            <person name="Lomsadze A."/>
            <person name="Burns P."/>
            <person name="Jenkins J."/>
            <person name="Prochnik S."/>
            <person name="Shu S."/>
            <person name="Chapman J."/>
            <person name="Pitluck S."/>
            <person name="Schmutz J."/>
            <person name="Rokhsar D."/>
        </authorList>
    </citation>
    <scope>NUCLEOTIDE SEQUENCE</scope>
</reference>
<dbReference type="EMBL" id="KK785055">
    <property type="protein sequence ID" value="KDO51492.1"/>
    <property type="molecule type" value="Genomic_DNA"/>
</dbReference>
<dbReference type="Proteomes" id="UP000027120">
    <property type="component" value="Unassembled WGS sequence"/>
</dbReference>
<organism evidence="1 2">
    <name type="scientific">Citrus sinensis</name>
    <name type="common">Sweet orange</name>
    <name type="synonym">Citrus aurantium var. sinensis</name>
    <dbReference type="NCBI Taxonomy" id="2711"/>
    <lineage>
        <taxon>Eukaryota</taxon>
        <taxon>Viridiplantae</taxon>
        <taxon>Streptophyta</taxon>
        <taxon>Embryophyta</taxon>
        <taxon>Tracheophyta</taxon>
        <taxon>Spermatophyta</taxon>
        <taxon>Magnoliopsida</taxon>
        <taxon>eudicotyledons</taxon>
        <taxon>Gunneridae</taxon>
        <taxon>Pentapetalae</taxon>
        <taxon>rosids</taxon>
        <taxon>malvids</taxon>
        <taxon>Sapindales</taxon>
        <taxon>Rutaceae</taxon>
        <taxon>Aurantioideae</taxon>
        <taxon>Citrus</taxon>
    </lineage>
</organism>
<evidence type="ECO:0000313" key="2">
    <source>
        <dbReference type="Proteomes" id="UP000027120"/>
    </source>
</evidence>
<sequence length="59" mass="6728">LKSLCFSSQKENSDKKNFNRISGDTLVISKQRARDFVLNIIIFFGISEPIAEQHSLKTN</sequence>
<feature type="non-terminal residue" evidence="1">
    <location>
        <position position="1"/>
    </location>
</feature>